<proteinExistence type="inferred from homology"/>
<feature type="domain" description="Serine/threonine specific protein phosphatases" evidence="2">
    <location>
        <begin position="123"/>
        <end position="128"/>
    </location>
</feature>
<protein>
    <recommendedName>
        <fullName evidence="1">Serine/threonine-protein phosphatase</fullName>
        <ecNumber evidence="1">3.1.3.16</ecNumber>
    </recommendedName>
</protein>
<evidence type="ECO:0000256" key="1">
    <source>
        <dbReference type="RuleBase" id="RU004273"/>
    </source>
</evidence>
<keyword evidence="4" id="KW-1185">Reference proteome</keyword>
<comment type="caution">
    <text evidence="3">The sequence shown here is derived from an EMBL/GenBank/DDBJ whole genome shotgun (WGS) entry which is preliminary data.</text>
</comment>
<evidence type="ECO:0000313" key="4">
    <source>
        <dbReference type="Proteomes" id="UP001470230"/>
    </source>
</evidence>
<sequence length="223" mass="25680">MCETAQNVLICKKILDDHFPDDMNTDIMKPVINPPFVHWLCNQVQKIFQEEPNVIETRSPTDIVGDIHGQFDDLITVFKLGGIPSNQRYIFLGDYIDRGENSLEVICLLFMLKLTYPMHLILLRGNHESRSMASIYGFSEECKNKLLIDFTEYFCEVFDCMPLCAIVDKKAFCIHAGISKELHSIKDIKDINRFCEIPENGLFCDLLWSDPQIFGDSSQLLNF</sequence>
<reference evidence="3 4" key="1">
    <citation type="submission" date="2024-04" db="EMBL/GenBank/DDBJ databases">
        <title>Tritrichomonas musculus Genome.</title>
        <authorList>
            <person name="Alves-Ferreira E."/>
            <person name="Grigg M."/>
            <person name="Lorenzi H."/>
            <person name="Galac M."/>
        </authorList>
    </citation>
    <scope>NUCLEOTIDE SEQUENCE [LARGE SCALE GENOMIC DNA]</scope>
    <source>
        <strain evidence="3 4">EAF2021</strain>
    </source>
</reference>
<dbReference type="Gene3D" id="3.60.21.10">
    <property type="match status" value="1"/>
</dbReference>
<organism evidence="3 4">
    <name type="scientific">Tritrichomonas musculus</name>
    <dbReference type="NCBI Taxonomy" id="1915356"/>
    <lineage>
        <taxon>Eukaryota</taxon>
        <taxon>Metamonada</taxon>
        <taxon>Parabasalia</taxon>
        <taxon>Tritrichomonadida</taxon>
        <taxon>Tritrichomonadidae</taxon>
        <taxon>Tritrichomonas</taxon>
    </lineage>
</organism>
<comment type="similarity">
    <text evidence="1">Belongs to the PPP phosphatase family.</text>
</comment>
<gene>
    <name evidence="3" type="ORF">M9Y10_003776</name>
</gene>
<keyword evidence="1" id="KW-0378">Hydrolase</keyword>
<evidence type="ECO:0000259" key="2">
    <source>
        <dbReference type="PROSITE" id="PS00125"/>
    </source>
</evidence>
<dbReference type="PRINTS" id="PR00114">
    <property type="entry name" value="STPHPHTASE"/>
</dbReference>
<dbReference type="PROSITE" id="PS00125">
    <property type="entry name" value="SER_THR_PHOSPHATASE"/>
    <property type="match status" value="1"/>
</dbReference>
<dbReference type="Proteomes" id="UP001470230">
    <property type="component" value="Unassembled WGS sequence"/>
</dbReference>
<dbReference type="InterPro" id="IPR006186">
    <property type="entry name" value="Ser/Thr-sp_prot-phosphatase"/>
</dbReference>
<evidence type="ECO:0000313" key="3">
    <source>
        <dbReference type="EMBL" id="KAK8881049.1"/>
    </source>
</evidence>
<dbReference type="SMART" id="SM00156">
    <property type="entry name" value="PP2Ac"/>
    <property type="match status" value="1"/>
</dbReference>
<accession>A0ABR2JQT1</accession>
<dbReference type="Pfam" id="PF00149">
    <property type="entry name" value="Metallophos"/>
    <property type="match status" value="1"/>
</dbReference>
<dbReference type="InterPro" id="IPR004843">
    <property type="entry name" value="Calcineurin-like_PHP"/>
</dbReference>
<name>A0ABR2JQT1_9EUKA</name>
<dbReference type="InterPro" id="IPR029052">
    <property type="entry name" value="Metallo-depent_PP-like"/>
</dbReference>
<dbReference type="InterPro" id="IPR043360">
    <property type="entry name" value="PP2B"/>
</dbReference>
<dbReference type="SUPFAM" id="SSF56300">
    <property type="entry name" value="Metallo-dependent phosphatases"/>
    <property type="match status" value="1"/>
</dbReference>
<comment type="catalytic activity">
    <reaction evidence="1">
        <text>O-phospho-L-threonyl-[protein] + H2O = L-threonyl-[protein] + phosphate</text>
        <dbReference type="Rhea" id="RHEA:47004"/>
        <dbReference type="Rhea" id="RHEA-COMP:11060"/>
        <dbReference type="Rhea" id="RHEA-COMP:11605"/>
        <dbReference type="ChEBI" id="CHEBI:15377"/>
        <dbReference type="ChEBI" id="CHEBI:30013"/>
        <dbReference type="ChEBI" id="CHEBI:43474"/>
        <dbReference type="ChEBI" id="CHEBI:61977"/>
        <dbReference type="EC" id="3.1.3.16"/>
    </reaction>
</comment>
<dbReference type="EMBL" id="JAPFFF010000010">
    <property type="protein sequence ID" value="KAK8881049.1"/>
    <property type="molecule type" value="Genomic_DNA"/>
</dbReference>
<dbReference type="PANTHER" id="PTHR45673">
    <property type="entry name" value="SERINE/THREONINE-PROTEIN PHOSPHATASE 2B CATALYTIC SUBUNIT 1-RELATED"/>
    <property type="match status" value="1"/>
</dbReference>
<dbReference type="EC" id="3.1.3.16" evidence="1"/>